<evidence type="ECO:0000313" key="3">
    <source>
        <dbReference type="Proteomes" id="UP000031189"/>
    </source>
</evidence>
<proteinExistence type="predicted"/>
<name>A0A0B3VZK1_9FIRM</name>
<protein>
    <submittedName>
        <fullName evidence="2">Uncharacterized protein</fullName>
    </submittedName>
</protein>
<dbReference type="EMBL" id="JWHR01000045">
    <property type="protein sequence ID" value="KHS58203.1"/>
    <property type="molecule type" value="Genomic_DNA"/>
</dbReference>
<evidence type="ECO:0000313" key="2">
    <source>
        <dbReference type="EMBL" id="KHS58203.1"/>
    </source>
</evidence>
<gene>
    <name evidence="2" type="ORF">QX51_04000</name>
</gene>
<dbReference type="OrthoDB" id="1754168at2"/>
<reference evidence="2 3" key="1">
    <citation type="submission" date="2014-12" db="EMBL/GenBank/DDBJ databases">
        <title>Draft genome sequence of Terrisporobacter sp. 08-306576, isolated from the blood culture of a bacteremia patient.</title>
        <authorList>
            <person name="Lund L.C."/>
            <person name="Sydenham T.V."/>
            <person name="Hogh S.V."/>
            <person name="Skov M.N."/>
            <person name="Kemp M."/>
            <person name="Justesen U.S."/>
        </authorList>
    </citation>
    <scope>NUCLEOTIDE SEQUENCE [LARGE SCALE GENOMIC DNA]</scope>
    <source>
        <strain evidence="2 3">08-306576</strain>
    </source>
</reference>
<keyword evidence="3" id="KW-1185">Reference proteome</keyword>
<accession>A0A0B3VZK1</accession>
<organism evidence="2 3">
    <name type="scientific">Terrisporobacter othiniensis</name>
    <dbReference type="NCBI Taxonomy" id="1577792"/>
    <lineage>
        <taxon>Bacteria</taxon>
        <taxon>Bacillati</taxon>
        <taxon>Bacillota</taxon>
        <taxon>Clostridia</taxon>
        <taxon>Peptostreptococcales</taxon>
        <taxon>Peptostreptococcaceae</taxon>
        <taxon>Terrisporobacter</taxon>
    </lineage>
</organism>
<evidence type="ECO:0000256" key="1">
    <source>
        <dbReference type="SAM" id="MobiDB-lite"/>
    </source>
</evidence>
<sequence length="134" mass="15668">MGLDKFLKDDKKEELVLTKKDYKSKVNNIVKNTFEKENLNLLQIENETTTSKKVPMSVYFEKEDLDLLKAIAFEKNTTVNKVLMSIIKDPLKTTKENLPASFNINEKAKEYEVNSKKRKVEKKVETRGRKKKIK</sequence>
<dbReference type="AlphaFoldDB" id="A0A0B3VZK1"/>
<dbReference type="RefSeq" id="WP_039678627.1">
    <property type="nucleotide sequence ID" value="NZ_JAWGXO010000027.1"/>
</dbReference>
<dbReference type="Proteomes" id="UP000031189">
    <property type="component" value="Unassembled WGS sequence"/>
</dbReference>
<comment type="caution">
    <text evidence="2">The sequence shown here is derived from an EMBL/GenBank/DDBJ whole genome shotgun (WGS) entry which is preliminary data.</text>
</comment>
<feature type="region of interest" description="Disordered" evidence="1">
    <location>
        <begin position="115"/>
        <end position="134"/>
    </location>
</feature>